<evidence type="ECO:0000313" key="3">
    <source>
        <dbReference type="Proteomes" id="UP000004030"/>
    </source>
</evidence>
<keyword evidence="1" id="KW-0812">Transmembrane</keyword>
<feature type="transmembrane region" description="Helical" evidence="1">
    <location>
        <begin position="20"/>
        <end position="39"/>
    </location>
</feature>
<sequence length="42" mass="4503">MFAFYWLSVGQAGKESRGILPAIPAFTIPIAALLGFYSIDAV</sequence>
<gene>
    <name evidence="2" type="ORF">NSU_0988</name>
</gene>
<dbReference type="EMBL" id="AGFM01000010">
    <property type="protein sequence ID" value="EHJ62066.1"/>
    <property type="molecule type" value="Genomic_DNA"/>
</dbReference>
<keyword evidence="3" id="KW-1185">Reference proteome</keyword>
<keyword evidence="1" id="KW-0472">Membrane</keyword>
<dbReference type="PATRIC" id="fig|1088721.3.peg.976"/>
<organism evidence="2 3">
    <name type="scientific">Novosphingobium pentaromativorans US6-1</name>
    <dbReference type="NCBI Taxonomy" id="1088721"/>
    <lineage>
        <taxon>Bacteria</taxon>
        <taxon>Pseudomonadati</taxon>
        <taxon>Pseudomonadota</taxon>
        <taxon>Alphaproteobacteria</taxon>
        <taxon>Sphingomonadales</taxon>
        <taxon>Sphingomonadaceae</taxon>
        <taxon>Novosphingobium</taxon>
    </lineage>
</organism>
<evidence type="ECO:0000313" key="2">
    <source>
        <dbReference type="EMBL" id="EHJ62066.1"/>
    </source>
</evidence>
<reference evidence="2 3" key="1">
    <citation type="journal article" date="2012" name="J. Bacteriol.">
        <title>Genome sequence of benzo(a)pyrene-degrading bacterium Novosphingobium pentaromativorans US6-1.</title>
        <authorList>
            <person name="Luo Y.R."/>
            <person name="Kang S.G."/>
            <person name="Kim S.J."/>
            <person name="Kim M.R."/>
            <person name="Li N."/>
            <person name="Lee J.H."/>
            <person name="Kwon K.K."/>
        </authorList>
    </citation>
    <scope>NUCLEOTIDE SEQUENCE [LARGE SCALE GENOMIC DNA]</scope>
    <source>
        <strain evidence="2 3">US6-1</strain>
    </source>
</reference>
<evidence type="ECO:0000256" key="1">
    <source>
        <dbReference type="SAM" id="Phobius"/>
    </source>
</evidence>
<accession>G6E9G7</accession>
<protein>
    <submittedName>
        <fullName evidence="2">Uncharacterized protein</fullName>
    </submittedName>
</protein>
<dbReference type="AlphaFoldDB" id="G6E9G7"/>
<comment type="caution">
    <text evidence="2">The sequence shown here is derived from an EMBL/GenBank/DDBJ whole genome shotgun (WGS) entry which is preliminary data.</text>
</comment>
<proteinExistence type="predicted"/>
<dbReference type="Proteomes" id="UP000004030">
    <property type="component" value="Unassembled WGS sequence"/>
</dbReference>
<name>G6E9G7_9SPHN</name>
<keyword evidence="1" id="KW-1133">Transmembrane helix</keyword>